<name>A0A4S2GXP1_9PROT</name>
<evidence type="ECO:0000313" key="3">
    <source>
        <dbReference type="EMBL" id="TGY87542.1"/>
    </source>
</evidence>
<keyword evidence="2" id="KW-0560">Oxidoreductase</keyword>
<dbReference type="AlphaFoldDB" id="A0A4S2GXP1"/>
<gene>
    <name evidence="3" type="ORF">E5163_13985</name>
</gene>
<dbReference type="OrthoDB" id="9797020at2"/>
<dbReference type="Gene3D" id="3.40.50.720">
    <property type="entry name" value="NAD(P)-binding Rossmann-like Domain"/>
    <property type="match status" value="1"/>
</dbReference>
<evidence type="ECO:0000256" key="1">
    <source>
        <dbReference type="ARBA" id="ARBA00006484"/>
    </source>
</evidence>
<dbReference type="Proteomes" id="UP000308054">
    <property type="component" value="Unassembled WGS sequence"/>
</dbReference>
<evidence type="ECO:0000256" key="2">
    <source>
        <dbReference type="ARBA" id="ARBA00023002"/>
    </source>
</evidence>
<evidence type="ECO:0000313" key="4">
    <source>
        <dbReference type="Proteomes" id="UP000308054"/>
    </source>
</evidence>
<dbReference type="PANTHER" id="PTHR43639">
    <property type="entry name" value="OXIDOREDUCTASE, SHORT-CHAIN DEHYDROGENASE/REDUCTASE FAMILY (AFU_ORTHOLOGUE AFUA_5G02870)"/>
    <property type="match status" value="1"/>
</dbReference>
<comment type="similarity">
    <text evidence="1">Belongs to the short-chain dehydrogenases/reductases (SDR) family.</text>
</comment>
<dbReference type="PRINTS" id="PR00081">
    <property type="entry name" value="GDHRDH"/>
</dbReference>
<dbReference type="InterPro" id="IPR036291">
    <property type="entry name" value="NAD(P)-bd_dom_sf"/>
</dbReference>
<dbReference type="GO" id="GO:0016491">
    <property type="term" value="F:oxidoreductase activity"/>
    <property type="evidence" value="ECO:0007669"/>
    <property type="project" value="UniProtKB-KW"/>
</dbReference>
<dbReference type="PANTHER" id="PTHR43639:SF1">
    <property type="entry name" value="SHORT-CHAIN DEHYDROGENASE_REDUCTASE FAMILY PROTEIN"/>
    <property type="match status" value="1"/>
</dbReference>
<keyword evidence="4" id="KW-1185">Reference proteome</keyword>
<reference evidence="3 4" key="1">
    <citation type="journal article" date="2017" name="Int. J. Syst. Evol. Microbiol.">
        <title>Marinicauda algicola sp. nov., isolated from a marine red alga Rhodosorus marinus.</title>
        <authorList>
            <person name="Jeong S.E."/>
            <person name="Jeon S.H."/>
            <person name="Chun B.H."/>
            <person name="Kim D.W."/>
            <person name="Jeon C.O."/>
        </authorList>
    </citation>
    <scope>NUCLEOTIDE SEQUENCE [LARGE SCALE GENOMIC DNA]</scope>
    <source>
        <strain evidence="3 4">JCM 31718</strain>
    </source>
</reference>
<sequence length="252" mass="26931">MTAIRTVLVTNASGYAGPGAVGALLEAGFRVLAHDASFGDPASWRAFAGERENLEPLSETEPEAVVSAAFERADRLDAIVSNDHHPAPSRPPGSAPIEALRDNQYKLVEFPFRLIRAALPSLRAQGGANVVMITSNRDRLPLQGGAFPDATRAAANALVRSLAVDLAPDRITVNAVAPNFLYSEQFYPAAFYKRSEAGRDYVRRSVATGQLAEPEEIGELIVFLASAKTRFLTGAVIDFSGGWPFGPPRPTG</sequence>
<proteinExistence type="inferred from homology"/>
<comment type="caution">
    <text evidence="3">The sequence shown here is derived from an EMBL/GenBank/DDBJ whole genome shotgun (WGS) entry which is preliminary data.</text>
</comment>
<accession>A0A4S2GXP1</accession>
<dbReference type="InterPro" id="IPR002347">
    <property type="entry name" value="SDR_fam"/>
</dbReference>
<dbReference type="EMBL" id="SRXW01000005">
    <property type="protein sequence ID" value="TGY87542.1"/>
    <property type="molecule type" value="Genomic_DNA"/>
</dbReference>
<dbReference type="SUPFAM" id="SSF51735">
    <property type="entry name" value="NAD(P)-binding Rossmann-fold domains"/>
    <property type="match status" value="1"/>
</dbReference>
<protein>
    <submittedName>
        <fullName evidence="3">SDR family oxidoreductase</fullName>
    </submittedName>
</protein>
<dbReference type="Pfam" id="PF13561">
    <property type="entry name" value="adh_short_C2"/>
    <property type="match status" value="1"/>
</dbReference>
<dbReference type="RefSeq" id="WP_135997069.1">
    <property type="nucleotide sequence ID" value="NZ_CP071057.1"/>
</dbReference>
<organism evidence="3 4">
    <name type="scientific">Marinicauda algicola</name>
    <dbReference type="NCBI Taxonomy" id="2029849"/>
    <lineage>
        <taxon>Bacteria</taxon>
        <taxon>Pseudomonadati</taxon>
        <taxon>Pseudomonadota</taxon>
        <taxon>Alphaproteobacteria</taxon>
        <taxon>Maricaulales</taxon>
        <taxon>Maricaulaceae</taxon>
        <taxon>Marinicauda</taxon>
    </lineage>
</organism>